<accession>D3PE37</accession>
<feature type="transmembrane region" description="Helical" evidence="1">
    <location>
        <begin position="310"/>
        <end position="331"/>
    </location>
</feature>
<gene>
    <name evidence="3" type="ordered locus">DEFDS_1399</name>
</gene>
<dbReference type="KEGG" id="ddf:DEFDS_1399"/>
<reference evidence="3 4" key="1">
    <citation type="journal article" date="2010" name="DNA Res.">
        <title>Bacterial lifestyle in a deep-sea hydrothermal vent chimney revealed by the genome sequence of the thermophilic bacterium Deferribacter desulfuricans SSM1.</title>
        <authorList>
            <person name="Takaki Y."/>
            <person name="Shimamura S."/>
            <person name="Nakagawa S."/>
            <person name="Fukuhara Y."/>
            <person name="Horikawa H."/>
            <person name="Ankai A."/>
            <person name="Harada T."/>
            <person name="Hosoyama A."/>
            <person name="Oguchi A."/>
            <person name="Fukui S."/>
            <person name="Fujita N."/>
            <person name="Takami H."/>
            <person name="Takai K."/>
        </authorList>
    </citation>
    <scope>NUCLEOTIDE SEQUENCE [LARGE SCALE GENOMIC DNA]</scope>
    <source>
        <strain evidence="4">DSM 14783 / JCM 11476 / NBRC 101012 / SSM1</strain>
    </source>
</reference>
<dbReference type="Pfam" id="PF06808">
    <property type="entry name" value="DctM"/>
    <property type="match status" value="1"/>
</dbReference>
<feature type="transmembrane region" description="Helical" evidence="1">
    <location>
        <begin position="116"/>
        <end position="133"/>
    </location>
</feature>
<feature type="transmembrane region" description="Helical" evidence="1">
    <location>
        <begin position="184"/>
        <end position="208"/>
    </location>
</feature>
<dbReference type="PANTHER" id="PTHR43849:SF2">
    <property type="entry name" value="BLL3936 PROTEIN"/>
    <property type="match status" value="1"/>
</dbReference>
<sequence length="639" mass="69285">MSQVENKKTQEDLSGEVITVQRELSNTLEKVVYFVGIITSLFHLWVNTVGIMPEIQRNALHYSFLLFLGYLLYPMSKKHPEKTLKIDIILAVLSFLVGVYLVLFENALHARNEVPILPDLIAAAIAIVLLIEITRRTSGLVIPILAAFFLGYALYFGKYFSGLWNFPGVNIQRLLYRMYFAPDGIFGTIATISSTFVFLFVLFGAFLIKSGAGDFIIKLAVAIMGRSIGGPAKMAVFASGLMGSVSGSAVANTVGTGSITIPMMKKTGFSPKFAAAVEAAASTGGQLMPPIMGAGAFIMSQWTQIPYLKIVAVSFIPAIMYFLTVAFFVHLRAKKIGLKPLPKEEIPKISEVLKEGWQFFIPIIVLMGFLMYGYTPTYSACAGIAAIVVSSWFNKKTRMGIKDILDGLALGAKNMVTTGIILLCSGIVIGIVLLVGMGIKFSMLIQSLSGGSVLLTIIFIALASLILGMGLPVTASYIVLAVLAAPALTMLGVSLLAAHMVIFWYSQDANVTPPVCLAAYSAAGIAGSKPLETGFEAWKLAKGLYIIPLLFVYTPLLFEGPIINVIETVISATLGLYAFVVFFEGYQLRQLNIIERIIFGVVAYLLLFPHRFLTIIGFAGFIALILLQKFTIKRAENAG</sequence>
<dbReference type="Proteomes" id="UP000001520">
    <property type="component" value="Chromosome"/>
</dbReference>
<dbReference type="OrthoDB" id="9759894at2"/>
<dbReference type="RefSeq" id="WP_013008106.1">
    <property type="nucleotide sequence ID" value="NC_013939.1"/>
</dbReference>
<dbReference type="HOGENOM" id="CLU_007041_3_1_0"/>
<feature type="transmembrane region" description="Helical" evidence="1">
    <location>
        <begin position="451"/>
        <end position="471"/>
    </location>
</feature>
<dbReference type="InterPro" id="IPR011853">
    <property type="entry name" value="TRAP_DctM-Dct_fused"/>
</dbReference>
<protein>
    <submittedName>
        <fullName evidence="3">TRAP-type transport system, permease component</fullName>
    </submittedName>
</protein>
<keyword evidence="4" id="KW-1185">Reference proteome</keyword>
<dbReference type="eggNOG" id="COG4666">
    <property type="taxonomic scope" value="Bacteria"/>
</dbReference>
<organism evidence="3 4">
    <name type="scientific">Deferribacter desulfuricans (strain DSM 14783 / JCM 11476 / NBRC 101012 / SSM1)</name>
    <dbReference type="NCBI Taxonomy" id="639282"/>
    <lineage>
        <taxon>Bacteria</taxon>
        <taxon>Pseudomonadati</taxon>
        <taxon>Deferribacterota</taxon>
        <taxon>Deferribacteres</taxon>
        <taxon>Deferribacterales</taxon>
        <taxon>Deferribacteraceae</taxon>
        <taxon>Deferribacter</taxon>
    </lineage>
</organism>
<feature type="transmembrane region" description="Helical" evidence="1">
    <location>
        <begin position="59"/>
        <end position="76"/>
    </location>
</feature>
<evidence type="ECO:0000259" key="2">
    <source>
        <dbReference type="Pfam" id="PF06808"/>
    </source>
</evidence>
<feature type="transmembrane region" description="Helical" evidence="1">
    <location>
        <begin position="478"/>
        <end position="505"/>
    </location>
</feature>
<feature type="transmembrane region" description="Helical" evidence="1">
    <location>
        <begin position="31"/>
        <end position="53"/>
    </location>
</feature>
<dbReference type="AlphaFoldDB" id="D3PE37"/>
<name>D3PE37_DEFDS</name>
<feature type="transmembrane region" description="Helical" evidence="1">
    <location>
        <begin position="140"/>
        <end position="164"/>
    </location>
</feature>
<dbReference type="InterPro" id="IPR010656">
    <property type="entry name" value="DctM"/>
</dbReference>
<feature type="transmembrane region" description="Helical" evidence="1">
    <location>
        <begin position="565"/>
        <end position="585"/>
    </location>
</feature>
<feature type="domain" description="TRAP C4-dicarboxylate transport system permease DctM subunit" evidence="2">
    <location>
        <begin position="126"/>
        <end position="555"/>
    </location>
</feature>
<dbReference type="PANTHER" id="PTHR43849">
    <property type="entry name" value="BLL3936 PROTEIN"/>
    <property type="match status" value="1"/>
</dbReference>
<dbReference type="NCBIfam" id="TIGR02123">
    <property type="entry name" value="TRAP_fused"/>
    <property type="match status" value="1"/>
</dbReference>
<keyword evidence="1" id="KW-1133">Transmembrane helix</keyword>
<feature type="transmembrane region" description="Helical" evidence="1">
    <location>
        <begin position="88"/>
        <end position="104"/>
    </location>
</feature>
<keyword evidence="1" id="KW-0812">Transmembrane</keyword>
<keyword evidence="1" id="KW-0472">Membrane</keyword>
<proteinExistence type="predicted"/>
<feature type="transmembrane region" description="Helical" evidence="1">
    <location>
        <begin position="597"/>
        <end position="627"/>
    </location>
</feature>
<dbReference type="EMBL" id="AP011529">
    <property type="protein sequence ID" value="BAI80860.1"/>
    <property type="molecule type" value="Genomic_DNA"/>
</dbReference>
<dbReference type="STRING" id="639282.DEFDS_1399"/>
<evidence type="ECO:0000313" key="4">
    <source>
        <dbReference type="Proteomes" id="UP000001520"/>
    </source>
</evidence>
<evidence type="ECO:0000313" key="3">
    <source>
        <dbReference type="EMBL" id="BAI80860.1"/>
    </source>
</evidence>
<feature type="transmembrane region" description="Helical" evidence="1">
    <location>
        <begin position="377"/>
        <end position="394"/>
    </location>
</feature>
<evidence type="ECO:0000256" key="1">
    <source>
        <dbReference type="SAM" id="Phobius"/>
    </source>
</evidence>
<feature type="transmembrane region" description="Helical" evidence="1">
    <location>
        <begin position="415"/>
        <end position="439"/>
    </location>
</feature>